<accession>A0A8H6S7V8</accession>
<reference evidence="1" key="1">
    <citation type="submission" date="2020-05" db="EMBL/GenBank/DDBJ databases">
        <title>Mycena genomes resolve the evolution of fungal bioluminescence.</title>
        <authorList>
            <person name="Tsai I.J."/>
        </authorList>
    </citation>
    <scope>NUCLEOTIDE SEQUENCE</scope>
    <source>
        <strain evidence="1">171206Taipei</strain>
    </source>
</reference>
<protein>
    <submittedName>
        <fullName evidence="1">Uncharacterized protein</fullName>
    </submittedName>
</protein>
<dbReference type="GeneID" id="59349135"/>
<gene>
    <name evidence="1" type="ORF">MIND_01001800</name>
</gene>
<sequence>MCVANESSPTTRHKRSVLEAMIITTLLHELAHTWLRHILADTLTPQEMKVWETPENHPYDPIGESGHQLESYLLQGTLYCCWDDDDTFLIDRFHRIIDLYFQTNGAEHFYAITWSGLESFSLNLHSTPMTTSLTEVMQTLGAAIDSSEQLSKSVARTSGLSLQRVGNYDPQSQLQSMPLVDISPYPAIHDHLAFTGPTRGCGMRVEDRGELC</sequence>
<proteinExistence type="predicted"/>
<organism evidence="1 2">
    <name type="scientific">Mycena indigotica</name>
    <dbReference type="NCBI Taxonomy" id="2126181"/>
    <lineage>
        <taxon>Eukaryota</taxon>
        <taxon>Fungi</taxon>
        <taxon>Dikarya</taxon>
        <taxon>Basidiomycota</taxon>
        <taxon>Agaricomycotina</taxon>
        <taxon>Agaricomycetes</taxon>
        <taxon>Agaricomycetidae</taxon>
        <taxon>Agaricales</taxon>
        <taxon>Marasmiineae</taxon>
        <taxon>Mycenaceae</taxon>
        <taxon>Mycena</taxon>
    </lineage>
</organism>
<dbReference type="OrthoDB" id="3011379at2759"/>
<dbReference type="EMBL" id="JACAZF010000009">
    <property type="protein sequence ID" value="KAF7294650.1"/>
    <property type="molecule type" value="Genomic_DNA"/>
</dbReference>
<dbReference type="RefSeq" id="XP_037216013.1">
    <property type="nucleotide sequence ID" value="XM_037366619.1"/>
</dbReference>
<dbReference type="Proteomes" id="UP000636479">
    <property type="component" value="Unassembled WGS sequence"/>
</dbReference>
<keyword evidence="2" id="KW-1185">Reference proteome</keyword>
<name>A0A8H6S7V8_9AGAR</name>
<evidence type="ECO:0000313" key="1">
    <source>
        <dbReference type="EMBL" id="KAF7294650.1"/>
    </source>
</evidence>
<dbReference type="AlphaFoldDB" id="A0A8H6S7V8"/>
<evidence type="ECO:0000313" key="2">
    <source>
        <dbReference type="Proteomes" id="UP000636479"/>
    </source>
</evidence>
<comment type="caution">
    <text evidence="1">The sequence shown here is derived from an EMBL/GenBank/DDBJ whole genome shotgun (WGS) entry which is preliminary data.</text>
</comment>